<keyword evidence="4" id="KW-1185">Reference proteome</keyword>
<dbReference type="RefSeq" id="WP_121200884.1">
    <property type="nucleotide sequence ID" value="NZ_RBKU01000001.1"/>
</dbReference>
<keyword evidence="2" id="KW-0472">Membrane</keyword>
<dbReference type="EMBL" id="RBKU01000001">
    <property type="protein sequence ID" value="RKR84916.1"/>
    <property type="molecule type" value="Genomic_DNA"/>
</dbReference>
<gene>
    <name evidence="3" type="ORF">BDD43_5169</name>
</gene>
<dbReference type="OrthoDB" id="797642at2"/>
<keyword evidence="2" id="KW-0812">Transmembrane</keyword>
<organism evidence="3 4">
    <name type="scientific">Mucilaginibacter gracilis</name>
    <dbReference type="NCBI Taxonomy" id="423350"/>
    <lineage>
        <taxon>Bacteria</taxon>
        <taxon>Pseudomonadati</taxon>
        <taxon>Bacteroidota</taxon>
        <taxon>Sphingobacteriia</taxon>
        <taxon>Sphingobacteriales</taxon>
        <taxon>Sphingobacteriaceae</taxon>
        <taxon>Mucilaginibacter</taxon>
    </lineage>
</organism>
<dbReference type="Proteomes" id="UP000268007">
    <property type="component" value="Unassembled WGS sequence"/>
</dbReference>
<evidence type="ECO:0000313" key="4">
    <source>
        <dbReference type="Proteomes" id="UP000268007"/>
    </source>
</evidence>
<name>A0A495J7E2_9SPHI</name>
<reference evidence="3 4" key="1">
    <citation type="submission" date="2018-10" db="EMBL/GenBank/DDBJ databases">
        <title>Genomic Encyclopedia of Archaeal and Bacterial Type Strains, Phase II (KMG-II): from individual species to whole genera.</title>
        <authorList>
            <person name="Goeker M."/>
        </authorList>
    </citation>
    <scope>NUCLEOTIDE SEQUENCE [LARGE SCALE GENOMIC DNA]</scope>
    <source>
        <strain evidence="3 4">DSM 18602</strain>
    </source>
</reference>
<feature type="compositionally biased region" description="Basic and acidic residues" evidence="1">
    <location>
        <begin position="68"/>
        <end position="79"/>
    </location>
</feature>
<proteinExistence type="predicted"/>
<keyword evidence="2" id="KW-1133">Transmembrane helix</keyword>
<sequence length="109" mass="12491">MTTIETREIRGITLRILYLLVAFSVVSTAGIMTSYFGLKNDSQLLANQIEILKIQYKIIDQRLEKMENKKDTERLKNTPENHATNQKNLSANSLFADAHWLPNPQNSNN</sequence>
<evidence type="ECO:0000256" key="2">
    <source>
        <dbReference type="SAM" id="Phobius"/>
    </source>
</evidence>
<accession>A0A495J7E2</accession>
<feature type="region of interest" description="Disordered" evidence="1">
    <location>
        <begin position="68"/>
        <end position="88"/>
    </location>
</feature>
<evidence type="ECO:0000313" key="3">
    <source>
        <dbReference type="EMBL" id="RKR84916.1"/>
    </source>
</evidence>
<dbReference type="AlphaFoldDB" id="A0A495J7E2"/>
<comment type="caution">
    <text evidence="3">The sequence shown here is derived from an EMBL/GenBank/DDBJ whole genome shotgun (WGS) entry which is preliminary data.</text>
</comment>
<protein>
    <recommendedName>
        <fullName evidence="5">Cell division protein FtsL</fullName>
    </recommendedName>
</protein>
<evidence type="ECO:0000256" key="1">
    <source>
        <dbReference type="SAM" id="MobiDB-lite"/>
    </source>
</evidence>
<feature type="transmembrane region" description="Helical" evidence="2">
    <location>
        <begin position="16"/>
        <end position="38"/>
    </location>
</feature>
<evidence type="ECO:0008006" key="5">
    <source>
        <dbReference type="Google" id="ProtNLM"/>
    </source>
</evidence>